<dbReference type="SUPFAM" id="SSF50978">
    <property type="entry name" value="WD40 repeat-like"/>
    <property type="match status" value="1"/>
</dbReference>
<evidence type="ECO:0000256" key="3">
    <source>
        <dbReference type="ARBA" id="ARBA00022737"/>
    </source>
</evidence>
<dbReference type="AlphaFoldDB" id="A0A9W8IH31"/>
<dbReference type="Pfam" id="PF13923">
    <property type="entry name" value="zf-C3HC4_2"/>
    <property type="match status" value="1"/>
</dbReference>
<dbReference type="InterPro" id="IPR001680">
    <property type="entry name" value="WD40_rpt"/>
</dbReference>
<feature type="compositionally biased region" description="Polar residues" evidence="9">
    <location>
        <begin position="46"/>
        <end position="74"/>
    </location>
</feature>
<dbReference type="CDD" id="cd16504">
    <property type="entry name" value="RING-HC_COP1"/>
    <property type="match status" value="1"/>
</dbReference>
<organism evidence="11 12">
    <name type="scientific">Coemansia aciculifera</name>
    <dbReference type="NCBI Taxonomy" id="417176"/>
    <lineage>
        <taxon>Eukaryota</taxon>
        <taxon>Fungi</taxon>
        <taxon>Fungi incertae sedis</taxon>
        <taxon>Zoopagomycota</taxon>
        <taxon>Kickxellomycotina</taxon>
        <taxon>Kickxellomycetes</taxon>
        <taxon>Kickxellales</taxon>
        <taxon>Kickxellaceae</taxon>
        <taxon>Coemansia</taxon>
    </lineage>
</organism>
<dbReference type="PROSITE" id="PS50082">
    <property type="entry name" value="WD_REPEATS_2"/>
    <property type="match status" value="3"/>
</dbReference>
<dbReference type="InterPro" id="IPR001841">
    <property type="entry name" value="Znf_RING"/>
</dbReference>
<dbReference type="PROSITE" id="PS50294">
    <property type="entry name" value="WD_REPEATS_REGION"/>
    <property type="match status" value="1"/>
</dbReference>
<dbReference type="Gene3D" id="3.30.40.10">
    <property type="entry name" value="Zinc/RING finger domain, C3HC4 (zinc finger)"/>
    <property type="match status" value="1"/>
</dbReference>
<reference evidence="11" key="1">
    <citation type="submission" date="2022-07" db="EMBL/GenBank/DDBJ databases">
        <title>Phylogenomic reconstructions and comparative analyses of Kickxellomycotina fungi.</title>
        <authorList>
            <person name="Reynolds N.K."/>
            <person name="Stajich J.E."/>
            <person name="Barry K."/>
            <person name="Grigoriev I.V."/>
            <person name="Crous P."/>
            <person name="Smith M.E."/>
        </authorList>
    </citation>
    <scope>NUCLEOTIDE SEQUENCE</scope>
    <source>
        <strain evidence="11">RSA 476</strain>
    </source>
</reference>
<dbReference type="InterPro" id="IPR042755">
    <property type="entry name" value="COP1"/>
</dbReference>
<keyword evidence="2" id="KW-0479">Metal-binding</keyword>
<sequence>MSTEEAGIGGSARSEDAVALPTGALLDSTETASHPPLGSRSSSSSQPILTETSPLPIRTSTARFHSVSARSSPYTVGHLPRTHLGSDAANIPRTAQYHAVGTPARHPLGLQSEAAHSDLATDSLAGEVLGLRSPTSTNTALSRPLPLVIPNGPGNVYSTSRSEASSTAATAATTEHSQSGCLTPLGLEDDDEDDVFSMVGPASSTAAETSARLRTNALSAADTSTSAVADNDIVKCPICLGTICEAFMTACGHSFCYGCISRHLSERQSCPSCCRALTDDQIYPNFALNQLINSHSEETQRPTSSSIVEQIRNSVESNQALDVEDIDTLLMVLQQKKQAMRSYERRFELSTMRHFLVAAQSRKVSKMEVLRAELAMVEEDLAHVTAQLEGSGVRTNDDSVGSTFAKSRLALALGNPPPAADSGAGPQVPNALTTEDGTIISEPSNTLLHPVGRTEQQPQQQSQQLTPPAPRHHSRRVEEHYTDLENFYFNTRMRGVGGDEGLAEFLETLTTFARYEQFRPVATLRYGDGTSSAAIVASIEFDRDEEVFAVAGVTRKIKLFDYANVIEQADTWNGLAHTAQQRQQRQKLVARQDWWNRDVEENSNGGGDSSTNEAAASVVTALQYPTVEFTNRSKISCLSFNPYIKSQLACSDYDGTVSLWDVSASGTPILNLGEHEKRTWSVDFSHVDPTRLCSGSDDGKVKIWTTNKRSSVMTIEGKANVCCVRFNPLHGNILIFGSADHNVHCFDLRMPKQPLSVLRGHRKAVSYTRFLSPDEIISASTDSSLKLWNMRTQECIRTFSGHTNEKNFVGLTTSGSEWIACGSENNTMYSYYRNLSHPAVTHKFGNCNPVTGVEQPEDDPSLFVSAVCWKSKTNTLLSANSQGIIKVLELV</sequence>
<proteinExistence type="predicted"/>
<gene>
    <name evidence="11" type="ORF">GGH94_004966</name>
</gene>
<keyword evidence="5" id="KW-0862">Zinc</keyword>
<feature type="compositionally biased region" description="Low complexity" evidence="9">
    <location>
        <begin position="456"/>
        <end position="466"/>
    </location>
</feature>
<dbReference type="Pfam" id="PF00400">
    <property type="entry name" value="WD40"/>
    <property type="match status" value="3"/>
</dbReference>
<dbReference type="SMART" id="SM00184">
    <property type="entry name" value="RING"/>
    <property type="match status" value="1"/>
</dbReference>
<dbReference type="InterPro" id="IPR019775">
    <property type="entry name" value="WD40_repeat_CS"/>
</dbReference>
<feature type="compositionally biased region" description="Low complexity" evidence="9">
    <location>
        <begin position="158"/>
        <end position="175"/>
    </location>
</feature>
<dbReference type="InterPro" id="IPR036322">
    <property type="entry name" value="WD40_repeat_dom_sf"/>
</dbReference>
<dbReference type="PROSITE" id="PS00518">
    <property type="entry name" value="ZF_RING_1"/>
    <property type="match status" value="1"/>
</dbReference>
<dbReference type="SUPFAM" id="SSF57850">
    <property type="entry name" value="RING/U-box"/>
    <property type="match status" value="1"/>
</dbReference>
<evidence type="ECO:0000256" key="2">
    <source>
        <dbReference type="ARBA" id="ARBA00022723"/>
    </source>
</evidence>
<evidence type="ECO:0000256" key="5">
    <source>
        <dbReference type="ARBA" id="ARBA00022833"/>
    </source>
</evidence>
<evidence type="ECO:0000256" key="6">
    <source>
        <dbReference type="PROSITE-ProRule" id="PRU00175"/>
    </source>
</evidence>
<keyword evidence="4 6" id="KW-0863">Zinc-finger</keyword>
<keyword evidence="1 7" id="KW-0853">WD repeat</keyword>
<feature type="repeat" description="WD" evidence="7">
    <location>
        <begin position="628"/>
        <end position="663"/>
    </location>
</feature>
<dbReference type="PROSITE" id="PS50089">
    <property type="entry name" value="ZF_RING_2"/>
    <property type="match status" value="1"/>
</dbReference>
<feature type="domain" description="RING-type" evidence="10">
    <location>
        <begin position="236"/>
        <end position="273"/>
    </location>
</feature>
<dbReference type="GO" id="GO:0061630">
    <property type="term" value="F:ubiquitin protein ligase activity"/>
    <property type="evidence" value="ECO:0007669"/>
    <property type="project" value="InterPro"/>
</dbReference>
<evidence type="ECO:0000256" key="1">
    <source>
        <dbReference type="ARBA" id="ARBA00022574"/>
    </source>
</evidence>
<feature type="coiled-coil region" evidence="8">
    <location>
        <begin position="326"/>
        <end position="387"/>
    </location>
</feature>
<protein>
    <recommendedName>
        <fullName evidence="10">RING-type domain-containing protein</fullName>
    </recommendedName>
</protein>
<evidence type="ECO:0000256" key="8">
    <source>
        <dbReference type="SAM" id="Coils"/>
    </source>
</evidence>
<feature type="repeat" description="WD" evidence="7">
    <location>
        <begin position="758"/>
        <end position="798"/>
    </location>
</feature>
<comment type="caution">
    <text evidence="11">The sequence shown here is derived from an EMBL/GenBank/DDBJ whole genome shotgun (WGS) entry which is preliminary data.</text>
</comment>
<dbReference type="GO" id="GO:0008270">
    <property type="term" value="F:zinc ion binding"/>
    <property type="evidence" value="ECO:0007669"/>
    <property type="project" value="UniProtKB-KW"/>
</dbReference>
<feature type="region of interest" description="Disordered" evidence="9">
    <location>
        <begin position="412"/>
        <end position="476"/>
    </location>
</feature>
<dbReference type="EMBL" id="JANBUY010000229">
    <property type="protein sequence ID" value="KAJ2861344.1"/>
    <property type="molecule type" value="Genomic_DNA"/>
</dbReference>
<feature type="region of interest" description="Disordered" evidence="9">
    <location>
        <begin position="1"/>
        <end position="88"/>
    </location>
</feature>
<evidence type="ECO:0000256" key="4">
    <source>
        <dbReference type="ARBA" id="ARBA00022771"/>
    </source>
</evidence>
<evidence type="ECO:0000256" key="9">
    <source>
        <dbReference type="SAM" id="MobiDB-lite"/>
    </source>
</evidence>
<dbReference type="InterPro" id="IPR013083">
    <property type="entry name" value="Znf_RING/FYVE/PHD"/>
</dbReference>
<evidence type="ECO:0000259" key="10">
    <source>
        <dbReference type="PROSITE" id="PS50089"/>
    </source>
</evidence>
<evidence type="ECO:0000313" key="11">
    <source>
        <dbReference type="EMBL" id="KAJ2861344.1"/>
    </source>
</evidence>
<dbReference type="InterPro" id="IPR017907">
    <property type="entry name" value="Znf_RING_CS"/>
</dbReference>
<accession>A0A9W8IH31</accession>
<dbReference type="InterPro" id="IPR015943">
    <property type="entry name" value="WD40/YVTN_repeat-like_dom_sf"/>
</dbReference>
<name>A0A9W8IH31_9FUNG</name>
<dbReference type="Proteomes" id="UP001140074">
    <property type="component" value="Unassembled WGS sequence"/>
</dbReference>
<feature type="region of interest" description="Disordered" evidence="9">
    <location>
        <begin position="152"/>
        <end position="182"/>
    </location>
</feature>
<keyword evidence="3" id="KW-0677">Repeat</keyword>
<feature type="repeat" description="WD" evidence="7">
    <location>
        <begin position="672"/>
        <end position="714"/>
    </location>
</feature>
<dbReference type="Gene3D" id="2.130.10.10">
    <property type="entry name" value="YVTN repeat-like/Quinoprotein amine dehydrogenase"/>
    <property type="match status" value="2"/>
</dbReference>
<feature type="compositionally biased region" description="Polar residues" evidence="9">
    <location>
        <begin position="430"/>
        <end position="447"/>
    </location>
</feature>
<dbReference type="SMART" id="SM00320">
    <property type="entry name" value="WD40"/>
    <property type="match status" value="7"/>
</dbReference>
<keyword evidence="8" id="KW-0175">Coiled coil</keyword>
<dbReference type="PANTHER" id="PTHR44080">
    <property type="entry name" value="E3 UBIQUITIN-PROTEIN LIGASE COP1"/>
    <property type="match status" value="1"/>
</dbReference>
<keyword evidence="12" id="KW-1185">Reference proteome</keyword>
<dbReference type="PROSITE" id="PS00678">
    <property type="entry name" value="WD_REPEATS_1"/>
    <property type="match status" value="1"/>
</dbReference>
<evidence type="ECO:0000256" key="7">
    <source>
        <dbReference type="PROSITE-ProRule" id="PRU00221"/>
    </source>
</evidence>
<evidence type="ECO:0000313" key="12">
    <source>
        <dbReference type="Proteomes" id="UP001140074"/>
    </source>
</evidence>